<feature type="domain" description="DNA methylase N-4/N-6" evidence="9">
    <location>
        <begin position="30"/>
        <end position="238"/>
    </location>
</feature>
<comment type="catalytic activity">
    <reaction evidence="7">
        <text>a 2'-deoxycytidine in DNA + S-adenosyl-L-methionine = an N(4)-methyl-2'-deoxycytidine in DNA + S-adenosyl-L-homocysteine + H(+)</text>
        <dbReference type="Rhea" id="RHEA:16857"/>
        <dbReference type="Rhea" id="RHEA-COMP:11369"/>
        <dbReference type="Rhea" id="RHEA-COMP:13674"/>
        <dbReference type="ChEBI" id="CHEBI:15378"/>
        <dbReference type="ChEBI" id="CHEBI:57856"/>
        <dbReference type="ChEBI" id="CHEBI:59789"/>
        <dbReference type="ChEBI" id="CHEBI:85452"/>
        <dbReference type="ChEBI" id="CHEBI:137933"/>
        <dbReference type="EC" id="2.1.1.113"/>
    </reaction>
</comment>
<dbReference type="AlphaFoldDB" id="A0A150WVC1"/>
<gene>
    <name evidence="10" type="ORF">AZI85_14345</name>
</gene>
<keyword evidence="2 10" id="KW-0489">Methyltransferase</keyword>
<evidence type="ECO:0000256" key="3">
    <source>
        <dbReference type="ARBA" id="ARBA00022679"/>
    </source>
</evidence>
<dbReference type="SUPFAM" id="SSF53335">
    <property type="entry name" value="S-adenosyl-L-methionine-dependent methyltransferases"/>
    <property type="match status" value="1"/>
</dbReference>
<keyword evidence="4" id="KW-0949">S-adenosyl-L-methionine</keyword>
<keyword evidence="6" id="KW-0238">DNA-binding</keyword>
<keyword evidence="3" id="KW-0808">Transferase</keyword>
<dbReference type="InterPro" id="IPR001091">
    <property type="entry name" value="RM_Methyltransferase"/>
</dbReference>
<protein>
    <recommendedName>
        <fullName evidence="8">Methyltransferase</fullName>
        <ecNumber evidence="8">2.1.1.-</ecNumber>
    </recommendedName>
</protein>
<proteinExistence type="inferred from homology"/>
<dbReference type="PANTHER" id="PTHR13370:SF3">
    <property type="entry name" value="TRNA (GUANINE(10)-N2)-METHYLTRANSFERASE HOMOLOG"/>
    <property type="match status" value="1"/>
</dbReference>
<keyword evidence="5" id="KW-0680">Restriction system</keyword>
<name>A0A150WVC1_BDEBC</name>
<dbReference type="InterPro" id="IPR029063">
    <property type="entry name" value="SAM-dependent_MTases_sf"/>
</dbReference>
<dbReference type="RefSeq" id="WP_063242795.1">
    <property type="nucleotide sequence ID" value="NZ_LUKF01000002.1"/>
</dbReference>
<dbReference type="GO" id="GO:0009307">
    <property type="term" value="P:DNA restriction-modification system"/>
    <property type="evidence" value="ECO:0007669"/>
    <property type="project" value="UniProtKB-KW"/>
</dbReference>
<evidence type="ECO:0000256" key="5">
    <source>
        <dbReference type="ARBA" id="ARBA00022747"/>
    </source>
</evidence>
<dbReference type="PANTHER" id="PTHR13370">
    <property type="entry name" value="RNA METHYLASE-RELATED"/>
    <property type="match status" value="1"/>
</dbReference>
<dbReference type="GO" id="GO:0032259">
    <property type="term" value="P:methylation"/>
    <property type="evidence" value="ECO:0007669"/>
    <property type="project" value="UniProtKB-KW"/>
</dbReference>
<organism evidence="10 11">
    <name type="scientific">Bdellovibrio bacteriovorus</name>
    <dbReference type="NCBI Taxonomy" id="959"/>
    <lineage>
        <taxon>Bacteria</taxon>
        <taxon>Pseudomonadati</taxon>
        <taxon>Bdellovibrionota</taxon>
        <taxon>Bdellovibrionia</taxon>
        <taxon>Bdellovibrionales</taxon>
        <taxon>Pseudobdellovibrionaceae</taxon>
        <taxon>Bdellovibrio</taxon>
    </lineage>
</organism>
<sequence length="293" mass="32743">MDADNLASFLDQIICGDALETLQKIPDCSIDLAVTSPPYNLKNSSGNGLKDGRGGKWSKAALLKGYPNHDDNMPHSEYVSWQRAVIAETMRTLKSDGALFYIHKWRVQNGLLQDRQDIVSGFPVRQIIIWQRAGGINFNPGYFLPTYEVIYLIAKPEFKLSPQANACGDVWSFSQEMNNDHPSPFPLALAERIISSTEAKTVLDPFIGSGTTAVAAKKLGRQFIGIDIAQEYCKVAEERVRDFNISKVDPFKNKLVSTKGSQSREARKIIEERNLSFFDDLEIAPEKEPEVSL</sequence>
<dbReference type="GO" id="GO:0008170">
    <property type="term" value="F:N-methyltransferase activity"/>
    <property type="evidence" value="ECO:0007669"/>
    <property type="project" value="InterPro"/>
</dbReference>
<dbReference type="Gene3D" id="3.40.50.150">
    <property type="entry name" value="Vaccinia Virus protein VP39"/>
    <property type="match status" value="1"/>
</dbReference>
<dbReference type="InterPro" id="IPR017985">
    <property type="entry name" value="MeTrfase_CN4_CS"/>
</dbReference>
<evidence type="ECO:0000256" key="7">
    <source>
        <dbReference type="ARBA" id="ARBA00049120"/>
    </source>
</evidence>
<dbReference type="Pfam" id="PF01555">
    <property type="entry name" value="N6_N4_Mtase"/>
    <property type="match status" value="1"/>
</dbReference>
<evidence type="ECO:0000256" key="6">
    <source>
        <dbReference type="ARBA" id="ARBA00023125"/>
    </source>
</evidence>
<evidence type="ECO:0000256" key="1">
    <source>
        <dbReference type="ARBA" id="ARBA00010203"/>
    </source>
</evidence>
<dbReference type="PRINTS" id="PR00508">
    <property type="entry name" value="S21N4MTFRASE"/>
</dbReference>
<dbReference type="Proteomes" id="UP000075391">
    <property type="component" value="Unassembled WGS sequence"/>
</dbReference>
<dbReference type="GO" id="GO:0003677">
    <property type="term" value="F:DNA binding"/>
    <property type="evidence" value="ECO:0007669"/>
    <property type="project" value="UniProtKB-KW"/>
</dbReference>
<dbReference type="OrthoDB" id="9816043at2"/>
<evidence type="ECO:0000259" key="9">
    <source>
        <dbReference type="Pfam" id="PF01555"/>
    </source>
</evidence>
<accession>A0A150WVC1</accession>
<dbReference type="CDD" id="cd02440">
    <property type="entry name" value="AdoMet_MTases"/>
    <property type="match status" value="1"/>
</dbReference>
<evidence type="ECO:0000256" key="2">
    <source>
        <dbReference type="ARBA" id="ARBA00022603"/>
    </source>
</evidence>
<evidence type="ECO:0000313" key="11">
    <source>
        <dbReference type="Proteomes" id="UP000075391"/>
    </source>
</evidence>
<dbReference type="EMBL" id="LUKF01000002">
    <property type="protein sequence ID" value="KYG70316.1"/>
    <property type="molecule type" value="Genomic_DNA"/>
</dbReference>
<dbReference type="GO" id="GO:0015667">
    <property type="term" value="F:site-specific DNA-methyltransferase (cytosine-N4-specific) activity"/>
    <property type="evidence" value="ECO:0007669"/>
    <property type="project" value="UniProtKB-EC"/>
</dbReference>
<comment type="caution">
    <text evidence="10">The sequence shown here is derived from an EMBL/GenBank/DDBJ whole genome shotgun (WGS) entry which is preliminary data.</text>
</comment>
<evidence type="ECO:0000256" key="4">
    <source>
        <dbReference type="ARBA" id="ARBA00022691"/>
    </source>
</evidence>
<dbReference type="PROSITE" id="PS00093">
    <property type="entry name" value="N4_MTASE"/>
    <property type="match status" value="1"/>
</dbReference>
<dbReference type="InterPro" id="IPR002941">
    <property type="entry name" value="DNA_methylase_N4/N6"/>
</dbReference>
<evidence type="ECO:0000256" key="8">
    <source>
        <dbReference type="RuleBase" id="RU362026"/>
    </source>
</evidence>
<evidence type="ECO:0000313" key="10">
    <source>
        <dbReference type="EMBL" id="KYG70316.1"/>
    </source>
</evidence>
<dbReference type="EC" id="2.1.1.-" evidence="8"/>
<comment type="similarity">
    <text evidence="1">Belongs to the N(4)/N(6)-methyltransferase family. N(4) subfamily.</text>
</comment>
<dbReference type="GO" id="GO:0005737">
    <property type="term" value="C:cytoplasm"/>
    <property type="evidence" value="ECO:0007669"/>
    <property type="project" value="TreeGrafter"/>
</dbReference>
<reference evidence="10 11" key="1">
    <citation type="submission" date="2016-03" db="EMBL/GenBank/DDBJ databases">
        <authorList>
            <person name="Ploux O."/>
        </authorList>
    </citation>
    <scope>NUCLEOTIDE SEQUENCE [LARGE SCALE GENOMIC DNA]</scope>
    <source>
        <strain evidence="10 11">BER2</strain>
    </source>
</reference>